<dbReference type="GO" id="GO:0016787">
    <property type="term" value="F:hydrolase activity"/>
    <property type="evidence" value="ECO:0007669"/>
    <property type="project" value="UniProtKB-KW"/>
</dbReference>
<organism evidence="3 4">
    <name type="scientific">Hyaloscypha hepaticicola</name>
    <dbReference type="NCBI Taxonomy" id="2082293"/>
    <lineage>
        <taxon>Eukaryota</taxon>
        <taxon>Fungi</taxon>
        <taxon>Dikarya</taxon>
        <taxon>Ascomycota</taxon>
        <taxon>Pezizomycotina</taxon>
        <taxon>Leotiomycetes</taxon>
        <taxon>Helotiales</taxon>
        <taxon>Hyaloscyphaceae</taxon>
        <taxon>Hyaloscypha</taxon>
    </lineage>
</organism>
<dbReference type="Gene3D" id="3.40.50.1820">
    <property type="entry name" value="alpha/beta hydrolase"/>
    <property type="match status" value="1"/>
</dbReference>
<keyword evidence="4" id="KW-1185">Reference proteome</keyword>
<dbReference type="InterPro" id="IPR050300">
    <property type="entry name" value="GDXG_lipolytic_enzyme"/>
</dbReference>
<reference evidence="3 4" key="1">
    <citation type="submission" date="2016-05" db="EMBL/GenBank/DDBJ databases">
        <title>A degradative enzymes factory behind the ericoid mycorrhizal symbiosis.</title>
        <authorList>
            <consortium name="DOE Joint Genome Institute"/>
            <person name="Martino E."/>
            <person name="Morin E."/>
            <person name="Grelet G."/>
            <person name="Kuo A."/>
            <person name="Kohler A."/>
            <person name="Daghino S."/>
            <person name="Barry K."/>
            <person name="Choi C."/>
            <person name="Cichocki N."/>
            <person name="Clum A."/>
            <person name="Copeland A."/>
            <person name="Hainaut M."/>
            <person name="Haridas S."/>
            <person name="Labutti K."/>
            <person name="Lindquist E."/>
            <person name="Lipzen A."/>
            <person name="Khouja H.-R."/>
            <person name="Murat C."/>
            <person name="Ohm R."/>
            <person name="Olson A."/>
            <person name="Spatafora J."/>
            <person name="Veneault-Fourrey C."/>
            <person name="Henrissat B."/>
            <person name="Grigoriev I."/>
            <person name="Martin F."/>
            <person name="Perotto S."/>
        </authorList>
    </citation>
    <scope>NUCLEOTIDE SEQUENCE [LARGE SCALE GENOMIC DNA]</scope>
    <source>
        <strain evidence="3 4">UAMH 7357</strain>
    </source>
</reference>
<evidence type="ECO:0000313" key="3">
    <source>
        <dbReference type="EMBL" id="PMD27620.1"/>
    </source>
</evidence>
<dbReference type="Pfam" id="PF07859">
    <property type="entry name" value="Abhydrolase_3"/>
    <property type="match status" value="1"/>
</dbReference>
<feature type="domain" description="Alpha/beta hydrolase fold-3" evidence="2">
    <location>
        <begin position="113"/>
        <end position="314"/>
    </location>
</feature>
<sequence length="348" mass="38551">MMDPKLILRQAPPLHPSWLAHEDSLNLLGAKPTITDPILNQKRYSDTCKAINAELLAGRDKYLTENIGTWETNLEVDSDSAKTLSVPLRKYFPTSSSGGSDTFSSGPLTKHTVVYFHGGGLYVGDLDSEDLTCRRICKVLGCTVYSCTYRKMPQFRADDALSDALYAFEEIASHKTEGKLIVMGSSSGGQLAGQISQHYRSLGVIDGVLLRGPVTCNATEGGKYLPSRFRESHTSMSDAFHTSLLNSAALNNENRTMTALPLEAEDLSGMPRHWIQVSTNDIYYSDGACYAEGLREAGVEVRLDVIQGWPHTFWLKAPYFERSVQAESDMIEGLRWLLEDEVQRAKVV</sequence>
<keyword evidence="1 3" id="KW-0378">Hydrolase</keyword>
<evidence type="ECO:0000256" key="1">
    <source>
        <dbReference type="ARBA" id="ARBA00022801"/>
    </source>
</evidence>
<gene>
    <name evidence="3" type="ORF">NA56DRAFT_653476</name>
</gene>
<dbReference type="STRING" id="1745343.A0A2J6QMY6"/>
<evidence type="ECO:0000259" key="2">
    <source>
        <dbReference type="Pfam" id="PF07859"/>
    </source>
</evidence>
<dbReference type="PANTHER" id="PTHR48081">
    <property type="entry name" value="AB HYDROLASE SUPERFAMILY PROTEIN C4A8.06C"/>
    <property type="match status" value="1"/>
</dbReference>
<protein>
    <submittedName>
        <fullName evidence="3">Alpha/beta-hydrolase</fullName>
    </submittedName>
</protein>
<dbReference type="InterPro" id="IPR013094">
    <property type="entry name" value="AB_hydrolase_3"/>
</dbReference>
<proteinExistence type="predicted"/>
<dbReference type="OrthoDB" id="408631at2759"/>
<dbReference type="Proteomes" id="UP000235672">
    <property type="component" value="Unassembled WGS sequence"/>
</dbReference>
<dbReference type="EMBL" id="KZ613465">
    <property type="protein sequence ID" value="PMD27620.1"/>
    <property type="molecule type" value="Genomic_DNA"/>
</dbReference>
<dbReference type="SUPFAM" id="SSF53474">
    <property type="entry name" value="alpha/beta-Hydrolases"/>
    <property type="match status" value="1"/>
</dbReference>
<evidence type="ECO:0000313" key="4">
    <source>
        <dbReference type="Proteomes" id="UP000235672"/>
    </source>
</evidence>
<name>A0A2J6QMY6_9HELO</name>
<accession>A0A2J6QMY6</accession>
<dbReference type="AlphaFoldDB" id="A0A2J6QMY6"/>
<dbReference type="InterPro" id="IPR029058">
    <property type="entry name" value="AB_hydrolase_fold"/>
</dbReference>